<accession>A0A8J5XIY5</accession>
<keyword evidence="4" id="KW-1185">Reference proteome</keyword>
<evidence type="ECO:0000259" key="2">
    <source>
        <dbReference type="Pfam" id="PF03407"/>
    </source>
</evidence>
<dbReference type="GO" id="GO:0052636">
    <property type="term" value="F:arabinosyltransferase activity"/>
    <property type="evidence" value="ECO:0007669"/>
    <property type="project" value="TreeGrafter"/>
</dbReference>
<dbReference type="InterPro" id="IPR053250">
    <property type="entry name" value="Glycosyltransferase_77"/>
</dbReference>
<gene>
    <name evidence="3" type="ORF">KFE25_003238</name>
</gene>
<comment type="caution">
    <text evidence="3">The sequence shown here is derived from an EMBL/GenBank/DDBJ whole genome shotgun (WGS) entry which is preliminary data.</text>
</comment>
<dbReference type="EMBL" id="JAGTXO010000013">
    <property type="protein sequence ID" value="KAG8464175.1"/>
    <property type="molecule type" value="Genomic_DNA"/>
</dbReference>
<dbReference type="OrthoDB" id="540503at2759"/>
<proteinExistence type="predicted"/>
<evidence type="ECO:0000313" key="4">
    <source>
        <dbReference type="Proteomes" id="UP000751190"/>
    </source>
</evidence>
<evidence type="ECO:0000256" key="1">
    <source>
        <dbReference type="SAM" id="MobiDB-lite"/>
    </source>
</evidence>
<evidence type="ECO:0000313" key="3">
    <source>
        <dbReference type="EMBL" id="KAG8464175.1"/>
    </source>
</evidence>
<protein>
    <recommendedName>
        <fullName evidence="2">Nucleotide-diphospho-sugar transferase domain-containing protein</fullName>
    </recommendedName>
</protein>
<dbReference type="PANTHER" id="PTHR46936">
    <property type="entry name" value="ARABINOSYLTRANSFERASE XEG113"/>
    <property type="match status" value="1"/>
</dbReference>
<dbReference type="Pfam" id="PF03407">
    <property type="entry name" value="Nucleotid_trans"/>
    <property type="match status" value="1"/>
</dbReference>
<reference evidence="3" key="1">
    <citation type="submission" date="2021-05" db="EMBL/GenBank/DDBJ databases">
        <title>The genome of the haptophyte Pavlova lutheri (Diacronema luteri, Pavlovales) - a model for lipid biosynthesis in eukaryotic algae.</title>
        <authorList>
            <person name="Hulatt C.J."/>
            <person name="Posewitz M.C."/>
        </authorList>
    </citation>
    <scope>NUCLEOTIDE SEQUENCE</scope>
    <source>
        <strain evidence="3">NIVA-4/92</strain>
    </source>
</reference>
<name>A0A8J5XIY5_DIALT</name>
<organism evidence="3 4">
    <name type="scientific">Diacronema lutheri</name>
    <name type="common">Unicellular marine alga</name>
    <name type="synonym">Monochrysis lutheri</name>
    <dbReference type="NCBI Taxonomy" id="2081491"/>
    <lineage>
        <taxon>Eukaryota</taxon>
        <taxon>Haptista</taxon>
        <taxon>Haptophyta</taxon>
        <taxon>Pavlovophyceae</taxon>
        <taxon>Pavlovales</taxon>
        <taxon>Pavlovaceae</taxon>
        <taxon>Diacronema</taxon>
    </lineage>
</organism>
<dbReference type="PANTHER" id="PTHR46936:SF1">
    <property type="entry name" value="ARABINOSYLTRANSFERASE XEG113"/>
    <property type="match status" value="1"/>
</dbReference>
<dbReference type="AlphaFoldDB" id="A0A8J5XIY5"/>
<feature type="domain" description="Nucleotide-diphospho-sugar transferase" evidence="2">
    <location>
        <begin position="190"/>
        <end position="429"/>
    </location>
</feature>
<dbReference type="InterPro" id="IPR005069">
    <property type="entry name" value="Nucl-diP-sugar_transferase"/>
</dbReference>
<feature type="region of interest" description="Disordered" evidence="1">
    <location>
        <begin position="831"/>
        <end position="854"/>
    </location>
</feature>
<dbReference type="Proteomes" id="UP000751190">
    <property type="component" value="Unassembled WGS sequence"/>
</dbReference>
<sequence length="854" mass="89267">MEPRATFLLWRRRIDPLVPHSAPAGPTPARHGAWGAPRAGGSLAAARGGGGAMPSVARTMLCGAILVTVAYIAMCAVYVVGPDAGVQVAAADAAPARAEPSAGSRPAGASGAAAAAAGLVAGADARQPAPRAEPVAPPLGPCCDDLPSALARAVPQSEPRMVLATFCNAAFRGMVLNFAEHLRRARIPHVVGAVDREAFALMQAAGSPAYLIDIGHVDGSSSHSGASWKKFAVTRTGEVAKIVALGYAVIMTDVDVLWLRDPRPYLHACGDNVPELERPSCTQLLAADVLASSDNLSPGKNMQQAMGDAYWGTFNTGIVVIRATPAGVAFAAQWHAHISDGRGAYAGLTSDQQVFNRLVRAGPPPQEINGKWTARRAAIVLGTLPTMLFANGHGYFVHRIQTSHPGARPYAAHATYTYDGSSAQAKEQRFRDAGHWALPEPADAASGTFLAIGAGDLSSVNPHGELGLGAHLAMLRHQLRNLRDGLALATALGRTLVLPHFTCYADKVWAGHDNIFVFAHMYPGAHADGNYLPFECPVDHVLQLSAWRKQRVAYRDARFAEAAGALANSSLTVARVPGGAADAPGTALPRHARLADFPPRALTDVEAREQLNAPGSATAEATVLKVLPSAHGTFCGFADGAAAATFDAQFAQLIGSIEPWCSECHGSVTFAQPSRRELLALGTVYGEGFERAGAGSEARLSLDALLGAANGPVGDDERLSVEKVPRRADFGRAADKGTVTLRVSVQALATADVSGVLSPSLVFTRVPTRLWHDLTRSHAARKYSKCADFIPPDVLALGNTHVIASRDGGQGTQFCVPYSRLLPPPFASAERTACGPSGGGISQSGARREARAAE</sequence>
<dbReference type="GO" id="GO:0005794">
    <property type="term" value="C:Golgi apparatus"/>
    <property type="evidence" value="ECO:0007669"/>
    <property type="project" value="TreeGrafter"/>
</dbReference>